<reference evidence="2" key="1">
    <citation type="submission" date="2020-10" db="EMBL/GenBank/DDBJ databases">
        <authorList>
            <person name="Gilroy R."/>
        </authorList>
    </citation>
    <scope>NUCLEOTIDE SEQUENCE</scope>
    <source>
        <strain evidence="2">CHK184-20233</strain>
    </source>
</reference>
<comment type="caution">
    <text evidence="2">The sequence shown here is derived from an EMBL/GenBank/DDBJ whole genome shotgun (WGS) entry which is preliminary data.</text>
</comment>
<keyword evidence="2" id="KW-0548">Nucleotidyltransferase</keyword>
<reference evidence="2" key="2">
    <citation type="journal article" date="2021" name="PeerJ">
        <title>Extensive microbial diversity within the chicken gut microbiome revealed by metagenomics and culture.</title>
        <authorList>
            <person name="Gilroy R."/>
            <person name="Ravi A."/>
            <person name="Getino M."/>
            <person name="Pursley I."/>
            <person name="Horton D.L."/>
            <person name="Alikhan N.F."/>
            <person name="Baker D."/>
            <person name="Gharbi K."/>
            <person name="Hall N."/>
            <person name="Watson M."/>
            <person name="Adriaenssens E.M."/>
            <person name="Foster-Nyarko E."/>
            <person name="Jarju S."/>
            <person name="Secka A."/>
            <person name="Antonio M."/>
            <person name="Oren A."/>
            <person name="Chaudhuri R.R."/>
            <person name="La Ragione R."/>
            <person name="Hildebrand F."/>
            <person name="Pallen M.J."/>
        </authorList>
    </citation>
    <scope>NUCLEOTIDE SEQUENCE</scope>
    <source>
        <strain evidence="2">CHK184-20233</strain>
    </source>
</reference>
<name>A0A9D1DU06_9FIRM</name>
<dbReference type="PANTHER" id="PTHR34047:SF8">
    <property type="entry name" value="PROTEIN YKFC"/>
    <property type="match status" value="1"/>
</dbReference>
<organism evidence="2 3">
    <name type="scientific">Candidatus Onthousia excrementipullorum</name>
    <dbReference type="NCBI Taxonomy" id="2840884"/>
    <lineage>
        <taxon>Bacteria</taxon>
        <taxon>Bacillati</taxon>
        <taxon>Bacillota</taxon>
        <taxon>Bacilli</taxon>
        <taxon>Candidatus Onthousia</taxon>
    </lineage>
</organism>
<dbReference type="Proteomes" id="UP000824232">
    <property type="component" value="Unassembled WGS sequence"/>
</dbReference>
<dbReference type="EMBL" id="DVHC01000030">
    <property type="protein sequence ID" value="HIR58985.1"/>
    <property type="molecule type" value="Genomic_DNA"/>
</dbReference>
<dbReference type="InterPro" id="IPR043502">
    <property type="entry name" value="DNA/RNA_pol_sf"/>
</dbReference>
<gene>
    <name evidence="2" type="ORF">IAB38_02945</name>
</gene>
<evidence type="ECO:0000313" key="2">
    <source>
        <dbReference type="EMBL" id="HIR58985.1"/>
    </source>
</evidence>
<dbReference type="AlphaFoldDB" id="A0A9D1DU06"/>
<dbReference type="PANTHER" id="PTHR34047">
    <property type="entry name" value="NUCLEAR INTRON MATURASE 1, MITOCHONDRIAL-RELATED"/>
    <property type="match status" value="1"/>
</dbReference>
<evidence type="ECO:0000313" key="3">
    <source>
        <dbReference type="Proteomes" id="UP000824232"/>
    </source>
</evidence>
<accession>A0A9D1DU06</accession>
<keyword evidence="2" id="KW-0808">Transferase</keyword>
<keyword evidence="2" id="KW-0695">RNA-directed DNA polymerase</keyword>
<evidence type="ECO:0000259" key="1">
    <source>
        <dbReference type="PROSITE" id="PS50878"/>
    </source>
</evidence>
<protein>
    <submittedName>
        <fullName evidence="2">RNA-directed DNA polymerase</fullName>
    </submittedName>
</protein>
<dbReference type="GO" id="GO:0003964">
    <property type="term" value="F:RNA-directed DNA polymerase activity"/>
    <property type="evidence" value="ECO:0007669"/>
    <property type="project" value="UniProtKB-KW"/>
</dbReference>
<dbReference type="PROSITE" id="PS50878">
    <property type="entry name" value="RT_POL"/>
    <property type="match status" value="1"/>
</dbReference>
<proteinExistence type="predicted"/>
<dbReference type="CDD" id="cd01646">
    <property type="entry name" value="RT_Bac_retron_I"/>
    <property type="match status" value="1"/>
</dbReference>
<dbReference type="SUPFAM" id="SSF56672">
    <property type="entry name" value="DNA/RNA polymerases"/>
    <property type="match status" value="1"/>
</dbReference>
<dbReference type="InterPro" id="IPR000477">
    <property type="entry name" value="RT_dom"/>
</dbReference>
<feature type="domain" description="Reverse transcriptase" evidence="1">
    <location>
        <begin position="19"/>
        <end position="288"/>
    </location>
</feature>
<dbReference type="Pfam" id="PF00078">
    <property type="entry name" value="RVT_1"/>
    <property type="match status" value="1"/>
</dbReference>
<dbReference type="InterPro" id="IPR051083">
    <property type="entry name" value="GrpII_Intron_Splice-Mob/Def"/>
</dbReference>
<sequence>MIEVKFDDVLRIYEKEICKNTKNKYKIYKFEKYKMMNIKKVCNDLVDLNYNGGFYNIFLIKYPKERIIMSLNIKDKLINHYVTRYYLMPKLECKLDDRNTATRKGKGRDYALNLVKKYIEKMKKYDKFYILKLDISKYFYSIDHNVLKNMLKEDLGDTFEYKYICNIIDSTNKDYINKSISKINSKNNLSLPYYLYDKGVPIGNMTSQFLSIYYLNRLDHKIIHDYKIKYFVKYMDDFILIHQDKKYLKEVKEKIEQELNDVYKLKVNKNKTNITNSKEGFIFLGYRFRVINNKTIINISNSTLKRVKKRIKEVRYLYDNDKITFNSTFSSINNYYYSFKTLKIKRLVDKYFFTN</sequence>